<sequence length="292" mass="31363">MKKYIKYSAAAISAIVIVTIGVTAFAEDSPILIRENNAVISDTFKDESKYSILNGTIKAITISDDGSARIEFNSTEKGDIIFNETVDGCVIIDRTTLTGFASLKCGDKVTVVMNNYAPMTMSYPGQTSGAVAFVVNNDKSIVVDKLDDELTGSTVAITIGENTQIVDSRGTKQLITKDGVKGHECLVIYGAATKSIPAQTTPDLVVVLDNAETEPQEDKSIPLRKAFEDIGYKIVWTSNDKPITITNGTITATVSIGSKVVIFNDEVIVLPSEVELIDGVTHVSADIIKLFK</sequence>
<accession>A0A644XDS9</accession>
<dbReference type="InterPro" id="IPR012854">
    <property type="entry name" value="Cu_amine_oxidase-like_N"/>
</dbReference>
<dbReference type="EMBL" id="VSSQ01002247">
    <property type="protein sequence ID" value="MPM14249.1"/>
    <property type="molecule type" value="Genomic_DNA"/>
</dbReference>
<evidence type="ECO:0000259" key="1">
    <source>
        <dbReference type="Pfam" id="PF07833"/>
    </source>
</evidence>
<evidence type="ECO:0000313" key="2">
    <source>
        <dbReference type="EMBL" id="MPM14249.1"/>
    </source>
</evidence>
<dbReference type="Pfam" id="PF07833">
    <property type="entry name" value="Cu_amine_oxidN1"/>
    <property type="match status" value="1"/>
</dbReference>
<dbReference type="Gene3D" id="3.30.457.10">
    <property type="entry name" value="Copper amine oxidase-like, N-terminal domain"/>
    <property type="match status" value="1"/>
</dbReference>
<dbReference type="SUPFAM" id="SSF55383">
    <property type="entry name" value="Copper amine oxidase, domain N"/>
    <property type="match status" value="1"/>
</dbReference>
<protein>
    <recommendedName>
        <fullName evidence="1">Copper amine oxidase-like N-terminal domain-containing protein</fullName>
    </recommendedName>
</protein>
<reference evidence="2" key="1">
    <citation type="submission" date="2019-08" db="EMBL/GenBank/DDBJ databases">
        <authorList>
            <person name="Kucharzyk K."/>
            <person name="Murdoch R.W."/>
            <person name="Higgins S."/>
            <person name="Loffler F."/>
        </authorList>
    </citation>
    <scope>NUCLEOTIDE SEQUENCE</scope>
</reference>
<comment type="caution">
    <text evidence="2">The sequence shown here is derived from an EMBL/GenBank/DDBJ whole genome shotgun (WGS) entry which is preliminary data.</text>
</comment>
<gene>
    <name evidence="2" type="ORF">SDC9_60610</name>
</gene>
<organism evidence="2">
    <name type="scientific">bioreactor metagenome</name>
    <dbReference type="NCBI Taxonomy" id="1076179"/>
    <lineage>
        <taxon>unclassified sequences</taxon>
        <taxon>metagenomes</taxon>
        <taxon>ecological metagenomes</taxon>
    </lineage>
</organism>
<feature type="domain" description="Copper amine oxidase-like N-terminal" evidence="1">
    <location>
        <begin position="221"/>
        <end position="288"/>
    </location>
</feature>
<dbReference type="AlphaFoldDB" id="A0A644XDS9"/>
<name>A0A644XDS9_9ZZZZ</name>
<dbReference type="InterPro" id="IPR036582">
    <property type="entry name" value="Mao_N_sf"/>
</dbReference>
<proteinExistence type="predicted"/>